<reference evidence="1" key="1">
    <citation type="submission" date="2021-02" db="EMBL/GenBank/DDBJ databases">
        <title>Natrosporangium hydrolyticum gen. nov., sp. nov, a haloalkaliphilic actinobacterium from a soda solonchak soil.</title>
        <authorList>
            <person name="Sorokin D.Y."/>
            <person name="Khijniak T.V."/>
            <person name="Zakharycheva A.P."/>
            <person name="Boueva O.V."/>
            <person name="Ariskina E.V."/>
            <person name="Hahnke R.L."/>
            <person name="Bunk B."/>
            <person name="Sproer C."/>
            <person name="Schumann P."/>
            <person name="Evtushenko L.I."/>
            <person name="Kublanov I.V."/>
        </authorList>
    </citation>
    <scope>NUCLEOTIDE SEQUENCE</scope>
    <source>
        <strain evidence="1">DSM 106523</strain>
    </source>
</reference>
<evidence type="ECO:0000313" key="2">
    <source>
        <dbReference type="Proteomes" id="UP000662857"/>
    </source>
</evidence>
<dbReference type="RefSeq" id="WP_239679099.1">
    <property type="nucleotide sequence ID" value="NZ_CP070499.1"/>
</dbReference>
<evidence type="ECO:0000313" key="1">
    <source>
        <dbReference type="EMBL" id="QSB16862.1"/>
    </source>
</evidence>
<dbReference type="EMBL" id="CP070499">
    <property type="protein sequence ID" value="QSB16862.1"/>
    <property type="molecule type" value="Genomic_DNA"/>
</dbReference>
<proteinExistence type="predicted"/>
<keyword evidence="2" id="KW-1185">Reference proteome</keyword>
<accession>A0A895YLK8</accession>
<name>A0A895YLK8_9ACTN</name>
<sequence length="191" mass="21023">MVRQRGYWRESDGSPVTAPKSWEIWAGHAYELLTTVARRYHAIITYGEVGEKVQAASGVRTSALLHNWIGPVLGKVVHEAHRRGDPPLTALVVHAGDGMVGVGYEEVLKVEGLPSIVDEMEREQHAAAARLRCYRHFGAEIPPDGGTPALAPKLEATRERRRRNQEPSPRPLCPSCFLQLPATGWCDNCGA</sequence>
<dbReference type="KEGG" id="nhy:JQS43_11585"/>
<gene>
    <name evidence="1" type="ORF">JQS43_11585</name>
</gene>
<dbReference type="Proteomes" id="UP000662857">
    <property type="component" value="Chromosome"/>
</dbReference>
<organism evidence="1 2">
    <name type="scientific">Natronosporangium hydrolyticum</name>
    <dbReference type="NCBI Taxonomy" id="2811111"/>
    <lineage>
        <taxon>Bacteria</taxon>
        <taxon>Bacillati</taxon>
        <taxon>Actinomycetota</taxon>
        <taxon>Actinomycetes</taxon>
        <taxon>Micromonosporales</taxon>
        <taxon>Micromonosporaceae</taxon>
        <taxon>Natronosporangium</taxon>
    </lineage>
</organism>
<dbReference type="AlphaFoldDB" id="A0A895YLK8"/>
<protein>
    <submittedName>
        <fullName evidence="1">Uncharacterized protein</fullName>
    </submittedName>
</protein>